<gene>
    <name evidence="3" type="ORF">BVG16_10780</name>
</gene>
<dbReference type="InterPro" id="IPR052901">
    <property type="entry name" value="Bact_TGase-like"/>
</dbReference>
<proteinExistence type="predicted"/>
<feature type="domain" description="Transglutaminase-like" evidence="2">
    <location>
        <begin position="441"/>
        <end position="529"/>
    </location>
</feature>
<dbReference type="PANTHER" id="PTHR42736:SF1">
    <property type="entry name" value="PROTEIN-GLUTAMINE GAMMA-GLUTAMYLTRANSFERASE"/>
    <property type="match status" value="1"/>
</dbReference>
<dbReference type="Pfam" id="PF01841">
    <property type="entry name" value="Transglut_core"/>
    <property type="match status" value="1"/>
</dbReference>
<evidence type="ECO:0000259" key="2">
    <source>
        <dbReference type="SMART" id="SM00460"/>
    </source>
</evidence>
<dbReference type="InterPro" id="IPR025403">
    <property type="entry name" value="TgpA-like_C"/>
</dbReference>
<keyword evidence="1" id="KW-1133">Transmembrane helix</keyword>
<dbReference type="STRING" id="1324314.BVG16_10780"/>
<dbReference type="EMBL" id="MSZX01000004">
    <property type="protein sequence ID" value="OPA78360.1"/>
    <property type="molecule type" value="Genomic_DNA"/>
</dbReference>
<feature type="transmembrane region" description="Helical" evidence="1">
    <location>
        <begin position="571"/>
        <end position="592"/>
    </location>
</feature>
<protein>
    <recommendedName>
        <fullName evidence="2">Transglutaminase-like domain-containing protein</fullName>
    </recommendedName>
</protein>
<evidence type="ECO:0000313" key="3">
    <source>
        <dbReference type="EMBL" id="OPA78360.1"/>
    </source>
</evidence>
<dbReference type="InterPro" id="IPR002931">
    <property type="entry name" value="Transglutaminase-like"/>
</dbReference>
<dbReference type="PANTHER" id="PTHR42736">
    <property type="entry name" value="PROTEIN-GLUTAMINE GAMMA-GLUTAMYLTRANSFERASE"/>
    <property type="match status" value="1"/>
</dbReference>
<feature type="transmembrane region" description="Helical" evidence="1">
    <location>
        <begin position="91"/>
        <end position="110"/>
    </location>
</feature>
<feature type="transmembrane region" description="Helical" evidence="1">
    <location>
        <begin position="21"/>
        <end position="44"/>
    </location>
</feature>
<dbReference type="InterPro" id="IPR021878">
    <property type="entry name" value="TgpA_N"/>
</dbReference>
<reference evidence="3 4" key="1">
    <citation type="submission" date="2017-01" db="EMBL/GenBank/DDBJ databases">
        <title>Genome analysis of Paenibacillus selenitrireducens ES3-24.</title>
        <authorList>
            <person name="Xu D."/>
            <person name="Yao R."/>
            <person name="Zheng S."/>
        </authorList>
    </citation>
    <scope>NUCLEOTIDE SEQUENCE [LARGE SCALE GENOMIC DNA]</scope>
    <source>
        <strain evidence="3 4">ES3-24</strain>
    </source>
</reference>
<dbReference type="SUPFAM" id="SSF54001">
    <property type="entry name" value="Cysteine proteinases"/>
    <property type="match status" value="1"/>
</dbReference>
<dbReference type="InterPro" id="IPR038765">
    <property type="entry name" value="Papain-like_cys_pep_sf"/>
</dbReference>
<sequence length="693" mass="79753">MVRLTLLGYTAIQLFIPLHVWIRRILIILLIGLIQFEVLGAYQLLTLRTVKWSDVILSWGASQYPYMLFTFGTWALFEIIRFLVRSRRRIIAFMTIQLIGLAILDSFTVLNLWKQVAWVVLAGLSWLIVDHFIRLRSKYPEGWRNLATYPLKLICTVGLLLLVIVVAGTSMPSTVPLIPDPYTMWKTWKGEAVPTFYSGEVSADTINARAYRSGYGRDDSTLGAGFDFDHTPVMEINTNHRSYWRGETRSYYTGEGWIESYSETLAQVQPVALDQPLKSFDLAPTVETTQLTATVTMRRNESYPVLFGAYSAQRLTQLDDAAKMGDISWKPESSSMLFTGKKDYPKTYTFVSEIPIIDEAKLRELKVERNRTSINRMNYIQLPKEFPARVKDLALSLTAGQQNDYDRIQALTTYLKSEKFTYTNEPDLSLKQSSDFVDSFLFELKQGYCDYFSTSLVTMARSIGIPARWVKGYVGGSKEGYRPDQYMPNAMMEEMAKEEGTYIVSNADAHSWAEIYFEGFGWIPFEATPGFTIPMAQEENQAAPVTVPDLDTTANTDETKESSFAFMKPSILTYSIMGIIFVIMLYVLFVRYRLHWNMLWRTLVHGHRPSSGQKLIVLTEHWLYYCRRKGLLREEHETLRESVSRWEKERSALAGAWNQLLPLFEKAKYSTKPVTDQDWSQAQSEMKKLMQRL</sequence>
<dbReference type="Pfam" id="PF13559">
    <property type="entry name" value="DUF4129"/>
    <property type="match status" value="1"/>
</dbReference>
<feature type="transmembrane region" description="Helical" evidence="1">
    <location>
        <begin position="116"/>
        <end position="133"/>
    </location>
</feature>
<dbReference type="SMART" id="SM00460">
    <property type="entry name" value="TGc"/>
    <property type="match status" value="1"/>
</dbReference>
<comment type="caution">
    <text evidence="3">The sequence shown here is derived from an EMBL/GenBank/DDBJ whole genome shotgun (WGS) entry which is preliminary data.</text>
</comment>
<dbReference type="Proteomes" id="UP000190188">
    <property type="component" value="Unassembled WGS sequence"/>
</dbReference>
<dbReference type="Gene3D" id="3.10.620.30">
    <property type="match status" value="1"/>
</dbReference>
<evidence type="ECO:0000313" key="4">
    <source>
        <dbReference type="Proteomes" id="UP000190188"/>
    </source>
</evidence>
<keyword evidence="1" id="KW-0812">Transmembrane</keyword>
<feature type="transmembrane region" description="Helical" evidence="1">
    <location>
        <begin position="64"/>
        <end position="84"/>
    </location>
</feature>
<feature type="transmembrane region" description="Helical" evidence="1">
    <location>
        <begin position="153"/>
        <end position="171"/>
    </location>
</feature>
<evidence type="ECO:0000256" key="1">
    <source>
        <dbReference type="SAM" id="Phobius"/>
    </source>
</evidence>
<keyword evidence="4" id="KW-1185">Reference proteome</keyword>
<keyword evidence="1" id="KW-0472">Membrane</keyword>
<dbReference type="Pfam" id="PF11992">
    <property type="entry name" value="TgpA_N"/>
    <property type="match status" value="1"/>
</dbReference>
<name>A0A1T2XEU3_9BACL</name>
<accession>A0A1T2XEU3</accession>
<dbReference type="AlphaFoldDB" id="A0A1T2XEU3"/>
<organism evidence="3 4">
    <name type="scientific">Paenibacillus selenitireducens</name>
    <dbReference type="NCBI Taxonomy" id="1324314"/>
    <lineage>
        <taxon>Bacteria</taxon>
        <taxon>Bacillati</taxon>
        <taxon>Bacillota</taxon>
        <taxon>Bacilli</taxon>
        <taxon>Bacillales</taxon>
        <taxon>Paenibacillaceae</taxon>
        <taxon>Paenibacillus</taxon>
    </lineage>
</organism>